<protein>
    <recommendedName>
        <fullName evidence="1">TOTE conflict system primase domain-containing protein</fullName>
    </recommendedName>
</protein>
<dbReference type="InterPro" id="IPR054347">
    <property type="entry name" value="TOTE_primase"/>
</dbReference>
<feature type="domain" description="TOTE conflict system primase" evidence="1">
    <location>
        <begin position="679"/>
        <end position="824"/>
    </location>
</feature>
<evidence type="ECO:0000313" key="3">
    <source>
        <dbReference type="Proteomes" id="UP001182908"/>
    </source>
</evidence>
<dbReference type="GeneID" id="84231917"/>
<dbReference type="AlphaFoldDB" id="A0AA51UMU9"/>
<dbReference type="EMBL" id="CP133592">
    <property type="protein sequence ID" value="WMW25953.1"/>
    <property type="molecule type" value="Genomic_DNA"/>
</dbReference>
<keyword evidence="3" id="KW-1185">Reference proteome</keyword>
<sequence length="966" mass="110068">MMSSTTRTSPFQTPLVVPRTNQDKRIATAYNLLNAYQEGSYLVHKTTRAGCTTALVAESLNREERFLVVVPTNKIADKTVTEDSIKYSDRDTCNVIRIPSNHACLKNQELCEQYPDLNKLPILPVAESCPECENYYSCPVTQILHEHMSCDGIALTYQKLVALMMASSSRPNTTAEQVLRNIFRIHNAVFDEVHEIQYGRSTGMTIYNDSRKEGKWLDTARYLPLMEDFEHIRKTVVAFGMLMGEADVQNAVMQTYNNAADDNYYRHKLSKTLKNCYCDMGGENSTKFIMAVYSDIIKLTITRKDYDLSMLDVLDLYKVMNIVMSEQVVIHGIRDRGAIKIMMVAVDRLFTDMLRSFIMSIQNKAKRTLLTSATICSHDYDQYFMGKARPHDITFGTGGDPMETNSKMLILADSKKYGSIGRNSRYNKKHEILDRISTLLALYGDEDCTIITLSIAEAMELMKELEAFGHPHEVTYYKAPEMMGVSSDARVMIAVGVADKPSNSFDAICKTKEESLILREEAMHCDTWQAWSRVKDPAGKVPSLVFALGCSAEQCANVVTWGFGRTVEIRPSKNGQKKKVKVVADRNAITFPKIILCRSFEKMLETAKKHKPFKKSSVTLKLNPESCQKAPINYIIGGLWQKVGLVLDCSKSELIKNHLINRFDTFAEQNVNGTQYFRVAVPITDKIIENHIAGKITIGAYSTSKEGTCKWICFDVDAHRKKDDTEEDVIQKEIKAEDDLQNLTSFLDRMQLKYLVESSGSPHSYHVWLFIKEVEVEKAYYFANAIAKEAGFDGEVNPKQRTWNRNNQYGNLVKLPFALHRKHNVFSSIHGWEGETMDIAVYDISDIEIPKTRKNRSRSVKPVNVKLNGVRPCILAALEKDLSGDQGNKMRVAIVREFYNFGMTDREQLIDLFKGQADFDHGKTEYHVTKIIEREFNVWPRETLLERCPKYMNCENCDRFDCKEAQ</sequence>
<reference evidence="2 3" key="1">
    <citation type="submission" date="2023-08" db="EMBL/GenBank/DDBJ databases">
        <title>Methanolobus mangrovi sp. nov. and Methanolobus sediminis sp. nov, two novel methylotrophic methanogens isolated from mangrove sediments in China.</title>
        <authorList>
            <person name="Zhou J."/>
        </authorList>
    </citation>
    <scope>NUCLEOTIDE SEQUENCE [LARGE SCALE GENOMIC DNA]</scope>
    <source>
        <strain evidence="2 3">FTZ6</strain>
    </source>
</reference>
<proteinExistence type="predicted"/>
<dbReference type="RefSeq" id="WP_309311753.1">
    <property type="nucleotide sequence ID" value="NZ_CP133592.1"/>
</dbReference>
<dbReference type="KEGG" id="mseb:RE474_04330"/>
<dbReference type="Pfam" id="PF22548">
    <property type="entry name" value="AEP-TOTE"/>
    <property type="match status" value="1"/>
</dbReference>
<accession>A0AA51UMU9</accession>
<evidence type="ECO:0000313" key="2">
    <source>
        <dbReference type="EMBL" id="WMW25953.1"/>
    </source>
</evidence>
<organism evidence="2 3">
    <name type="scientific">Methanolobus sediminis</name>
    <dbReference type="NCBI Taxonomy" id="3072978"/>
    <lineage>
        <taxon>Archaea</taxon>
        <taxon>Methanobacteriati</taxon>
        <taxon>Methanobacteriota</taxon>
        <taxon>Stenosarchaea group</taxon>
        <taxon>Methanomicrobia</taxon>
        <taxon>Methanosarcinales</taxon>
        <taxon>Methanosarcinaceae</taxon>
        <taxon>Methanolobus</taxon>
    </lineage>
</organism>
<evidence type="ECO:0000259" key="1">
    <source>
        <dbReference type="Pfam" id="PF22548"/>
    </source>
</evidence>
<dbReference type="Proteomes" id="UP001182908">
    <property type="component" value="Chromosome"/>
</dbReference>
<name>A0AA51UMU9_9EURY</name>
<gene>
    <name evidence="2" type="ORF">RE474_04330</name>
</gene>